<reference evidence="1 2" key="1">
    <citation type="journal article" date="2014" name="J. Biotechnol.">
        <title>Complete genome sequence of the actinobacterium Actinoplanes friuliensis HAG 010964, producer of the lipopeptide antibiotic friulimycin.</title>
        <authorList>
            <person name="Ruckert C."/>
            <person name="Szczepanowski R."/>
            <person name="Albersmeier A."/>
            <person name="Goesmann A."/>
            <person name="Fischer N."/>
            <person name="Steinkamper A."/>
            <person name="Puhler A."/>
            <person name="Biener R."/>
            <person name="Schwartz D."/>
            <person name="Kalinowski J."/>
        </authorList>
    </citation>
    <scope>NUCLEOTIDE SEQUENCE [LARGE SCALE GENOMIC DNA]</scope>
    <source>
        <strain evidence="1 2">DSM 7358</strain>
    </source>
</reference>
<dbReference type="RefSeq" id="WP_023362008.1">
    <property type="nucleotide sequence ID" value="NC_022657.1"/>
</dbReference>
<dbReference type="Proteomes" id="UP000017746">
    <property type="component" value="Chromosome"/>
</dbReference>
<organism evidence="1 2">
    <name type="scientific">Actinoplanes friuliensis DSM 7358</name>
    <dbReference type="NCBI Taxonomy" id="1246995"/>
    <lineage>
        <taxon>Bacteria</taxon>
        <taxon>Bacillati</taxon>
        <taxon>Actinomycetota</taxon>
        <taxon>Actinomycetes</taxon>
        <taxon>Micromonosporales</taxon>
        <taxon>Micromonosporaceae</taxon>
        <taxon>Actinoplanes</taxon>
    </lineage>
</organism>
<dbReference type="STRING" id="1246995.AFR_17445"/>
<dbReference type="OrthoDB" id="5510862at2"/>
<evidence type="ECO:0000313" key="2">
    <source>
        <dbReference type="Proteomes" id="UP000017746"/>
    </source>
</evidence>
<dbReference type="eggNOG" id="ENOG502ZCAV">
    <property type="taxonomic scope" value="Bacteria"/>
</dbReference>
<accession>U5VYB2</accession>
<gene>
    <name evidence="1" type="ORF">AFR_17445</name>
</gene>
<name>U5VYB2_9ACTN</name>
<dbReference type="Gene3D" id="1.25.10.10">
    <property type="entry name" value="Leucine-rich Repeat Variant"/>
    <property type="match status" value="1"/>
</dbReference>
<dbReference type="KEGG" id="afs:AFR_17445"/>
<dbReference type="AlphaFoldDB" id="U5VYB2"/>
<dbReference type="InterPro" id="IPR011989">
    <property type="entry name" value="ARM-like"/>
</dbReference>
<keyword evidence="2" id="KW-1185">Reference proteome</keyword>
<dbReference type="HOGENOM" id="CLU_1487656_0_0_11"/>
<proteinExistence type="predicted"/>
<protein>
    <recommendedName>
        <fullName evidence="3">HEAT repeat domain-containing protein</fullName>
    </recommendedName>
</protein>
<sequence>MTADLWGTDRQRQNEAYAASMAETVPGVPWDELVAHLADKDNHNRAIAAQLLCNHAAQDPTGRIIGADLDALVAVTWDERFVTARHCLQSLWKVGLGSDAARAAVVTALARRYRDSTSEKNGTLVRNDIVESLRKLHASMADPVIESTARELIDEEPDLKYRRKYARHWK</sequence>
<dbReference type="EMBL" id="CP006272">
    <property type="protein sequence ID" value="AGZ41767.1"/>
    <property type="molecule type" value="Genomic_DNA"/>
</dbReference>
<evidence type="ECO:0008006" key="3">
    <source>
        <dbReference type="Google" id="ProtNLM"/>
    </source>
</evidence>
<dbReference type="PATRIC" id="fig|1246995.3.peg.3537"/>
<evidence type="ECO:0000313" key="1">
    <source>
        <dbReference type="EMBL" id="AGZ41767.1"/>
    </source>
</evidence>